<gene>
    <name evidence="1" type="ORF">T4D_1873</name>
</gene>
<dbReference type="Proteomes" id="UP000054995">
    <property type="component" value="Unassembled WGS sequence"/>
</dbReference>
<comment type="caution">
    <text evidence="1">The sequence shown here is derived from an EMBL/GenBank/DDBJ whole genome shotgun (WGS) entry which is preliminary data.</text>
</comment>
<evidence type="ECO:0000313" key="1">
    <source>
        <dbReference type="EMBL" id="KRY89738.1"/>
    </source>
</evidence>
<organism evidence="1 2">
    <name type="scientific">Trichinella pseudospiralis</name>
    <name type="common">Parasitic roundworm</name>
    <dbReference type="NCBI Taxonomy" id="6337"/>
    <lineage>
        <taxon>Eukaryota</taxon>
        <taxon>Metazoa</taxon>
        <taxon>Ecdysozoa</taxon>
        <taxon>Nematoda</taxon>
        <taxon>Enoplea</taxon>
        <taxon>Dorylaimia</taxon>
        <taxon>Trichinellida</taxon>
        <taxon>Trichinellidae</taxon>
        <taxon>Trichinella</taxon>
    </lineage>
</organism>
<dbReference type="AlphaFoldDB" id="A0A0V1FUN0"/>
<accession>A0A0V1FUN0</accession>
<proteinExistence type="predicted"/>
<dbReference type="EMBL" id="JYDT01000028">
    <property type="protein sequence ID" value="KRY89738.1"/>
    <property type="molecule type" value="Genomic_DNA"/>
</dbReference>
<sequence length="72" mass="8363">MNERTFDTLLFAELPLKQPNDSHTLYKQCHAQYSIETGLNLKIGASVQYDQAMKIFIFESNHFPNWSKGIKN</sequence>
<keyword evidence="2" id="KW-1185">Reference proteome</keyword>
<name>A0A0V1FUN0_TRIPS</name>
<dbReference type="OrthoDB" id="10306937at2759"/>
<protein>
    <submittedName>
        <fullName evidence="1">Uncharacterized protein</fullName>
    </submittedName>
</protein>
<evidence type="ECO:0000313" key="2">
    <source>
        <dbReference type="Proteomes" id="UP000054995"/>
    </source>
</evidence>
<reference evidence="1 2" key="1">
    <citation type="submission" date="2015-01" db="EMBL/GenBank/DDBJ databases">
        <title>Evolution of Trichinella species and genotypes.</title>
        <authorList>
            <person name="Korhonen P.K."/>
            <person name="Edoardo P."/>
            <person name="Giuseppe L.R."/>
            <person name="Gasser R.B."/>
        </authorList>
    </citation>
    <scope>NUCLEOTIDE SEQUENCE [LARGE SCALE GENOMIC DNA]</scope>
    <source>
        <strain evidence="1">ISS470</strain>
    </source>
</reference>